<keyword evidence="2" id="KW-0812">Transmembrane</keyword>
<evidence type="ECO:0000313" key="6">
    <source>
        <dbReference type="Proteomes" id="UP000584325"/>
    </source>
</evidence>
<dbReference type="EMBL" id="JACHXS010000003">
    <property type="protein sequence ID" value="MBB3221116.1"/>
    <property type="molecule type" value="Genomic_DNA"/>
</dbReference>
<reference evidence="3 6" key="2">
    <citation type="submission" date="2020-08" db="EMBL/GenBank/DDBJ databases">
        <title>Genomic Encyclopedia of Type Strains, Phase III (KMG-III): the genomes of soil and plant-associated and newly described type strains.</title>
        <authorList>
            <person name="Whitman W."/>
        </authorList>
    </citation>
    <scope>NUCLEOTIDE SEQUENCE [LARGE SCALE GENOMIC DNA]</scope>
    <source>
        <strain evidence="3 6">CECT 7753</strain>
    </source>
</reference>
<evidence type="ECO:0000313" key="3">
    <source>
        <dbReference type="EMBL" id="MBB3221116.1"/>
    </source>
</evidence>
<dbReference type="EMBL" id="CP040017">
    <property type="protein sequence ID" value="QCP10309.1"/>
    <property type="molecule type" value="Genomic_DNA"/>
</dbReference>
<feature type="transmembrane region" description="Helical" evidence="2">
    <location>
        <begin position="129"/>
        <end position="156"/>
    </location>
</feature>
<keyword evidence="2" id="KW-1133">Transmembrane helix</keyword>
<keyword evidence="5" id="KW-1185">Reference proteome</keyword>
<feature type="transmembrane region" description="Helical" evidence="2">
    <location>
        <begin position="86"/>
        <end position="108"/>
    </location>
</feature>
<proteinExistence type="predicted"/>
<keyword evidence="2" id="KW-0472">Membrane</keyword>
<protein>
    <submittedName>
        <fullName evidence="3">Uncharacterized protein</fullName>
    </submittedName>
</protein>
<gene>
    <name evidence="4" type="ORF">FCL38_07625</name>
    <name evidence="3" type="ORF">FHS02_001923</name>
</gene>
<evidence type="ECO:0000313" key="5">
    <source>
        <dbReference type="Proteomes" id="UP000298763"/>
    </source>
</evidence>
<accession>A0A4P8HKM1</accession>
<dbReference type="RefSeq" id="WP_137313193.1">
    <property type="nucleotide sequence ID" value="NZ_CP040017.1"/>
</dbReference>
<dbReference type="AlphaFoldDB" id="A0A4P8HKM1"/>
<organism evidence="3 6">
    <name type="scientific">Pseudoduganella umbonata</name>
    <dbReference type="NCBI Taxonomy" id="864828"/>
    <lineage>
        <taxon>Bacteria</taxon>
        <taxon>Pseudomonadati</taxon>
        <taxon>Pseudomonadota</taxon>
        <taxon>Betaproteobacteria</taxon>
        <taxon>Burkholderiales</taxon>
        <taxon>Oxalobacteraceae</taxon>
        <taxon>Telluria group</taxon>
        <taxon>Pseudoduganella</taxon>
    </lineage>
</organism>
<reference evidence="4 5" key="1">
    <citation type="submission" date="2019-05" db="EMBL/GenBank/DDBJ databases">
        <title>Draft Genome Sequences of Six Type Strains of the Genus Massilia.</title>
        <authorList>
            <person name="Miess H."/>
            <person name="Frediansyhah A."/>
            <person name="Gross H."/>
        </authorList>
    </citation>
    <scope>NUCLEOTIDE SEQUENCE [LARGE SCALE GENOMIC DNA]</scope>
    <source>
        <strain evidence="4 5">DSMZ 26121</strain>
    </source>
</reference>
<sequence>MMSNEQQPSMDELRFMFDRERHARERWWREDELVNQRTTWLLTTQAVLGTAYGFVRYRIAEITHWDFAKGPIDYVAGPYLETLGLFAYYLVCIGITGSSVSFVGILAAHQAQRSLRRQFPEFSLGVTPFVTLVGHMTALATPFLFIVAWSVAMYLFKSSAADAPTAGQAHTQEGRLEGRPAIQAPEQQPCASPGARPAPECLSAIDP</sequence>
<dbReference type="Proteomes" id="UP000584325">
    <property type="component" value="Unassembled WGS sequence"/>
</dbReference>
<evidence type="ECO:0000313" key="4">
    <source>
        <dbReference type="EMBL" id="QCP10309.1"/>
    </source>
</evidence>
<evidence type="ECO:0000256" key="2">
    <source>
        <dbReference type="SAM" id="Phobius"/>
    </source>
</evidence>
<name>A0A4P8HKM1_9BURK</name>
<dbReference type="Proteomes" id="UP000298763">
    <property type="component" value="Chromosome"/>
</dbReference>
<evidence type="ECO:0000256" key="1">
    <source>
        <dbReference type="SAM" id="MobiDB-lite"/>
    </source>
</evidence>
<feature type="region of interest" description="Disordered" evidence="1">
    <location>
        <begin position="166"/>
        <end position="207"/>
    </location>
</feature>